<dbReference type="PANTHER" id="PTHR46762">
    <property type="entry name" value="NUCLEOREDOXIN-LIKE PROTEIN 2"/>
    <property type="match status" value="1"/>
</dbReference>
<dbReference type="InterPro" id="IPR013766">
    <property type="entry name" value="Thioredoxin_domain"/>
</dbReference>
<dbReference type="InterPro" id="IPR012336">
    <property type="entry name" value="Thioredoxin-like_fold"/>
</dbReference>
<accession>A0A9J2PF57</accession>
<dbReference type="Gene3D" id="3.40.30.10">
    <property type="entry name" value="Glutaredoxin"/>
    <property type="match status" value="1"/>
</dbReference>
<organism evidence="2 3">
    <name type="scientific">Ascaris lumbricoides</name>
    <name type="common">Giant roundworm</name>
    <dbReference type="NCBI Taxonomy" id="6252"/>
    <lineage>
        <taxon>Eukaryota</taxon>
        <taxon>Metazoa</taxon>
        <taxon>Ecdysozoa</taxon>
        <taxon>Nematoda</taxon>
        <taxon>Chromadorea</taxon>
        <taxon>Rhabditida</taxon>
        <taxon>Spirurina</taxon>
        <taxon>Ascaridomorpha</taxon>
        <taxon>Ascaridoidea</taxon>
        <taxon>Ascarididae</taxon>
        <taxon>Ascaris</taxon>
    </lineage>
</organism>
<dbReference type="Pfam" id="PF13905">
    <property type="entry name" value="Thioredoxin_8"/>
    <property type="match status" value="1"/>
</dbReference>
<dbReference type="Proteomes" id="UP000036681">
    <property type="component" value="Unplaced"/>
</dbReference>
<name>A0A9J2PF57_ASCLU</name>
<proteinExistence type="predicted"/>
<reference evidence="3" key="1">
    <citation type="submission" date="2023-03" db="UniProtKB">
        <authorList>
            <consortium name="WormBaseParasite"/>
        </authorList>
    </citation>
    <scope>IDENTIFICATION</scope>
</reference>
<feature type="domain" description="Thioredoxin" evidence="1">
    <location>
        <begin position="1"/>
        <end position="147"/>
    </location>
</feature>
<evidence type="ECO:0000259" key="1">
    <source>
        <dbReference type="PROSITE" id="PS51352"/>
    </source>
</evidence>
<evidence type="ECO:0000313" key="3">
    <source>
        <dbReference type="WBParaSite" id="ALUE_0000854701-mRNA-1"/>
    </source>
</evidence>
<dbReference type="GO" id="GO:0007600">
    <property type="term" value="P:sensory perception"/>
    <property type="evidence" value="ECO:0007669"/>
    <property type="project" value="InterPro"/>
</dbReference>
<protein>
    <submittedName>
        <fullName evidence="3">Thioredoxin domain-containing protein</fullName>
    </submittedName>
</protein>
<keyword evidence="2" id="KW-1185">Reference proteome</keyword>
<dbReference type="GO" id="GO:0045494">
    <property type="term" value="P:photoreceptor cell maintenance"/>
    <property type="evidence" value="ECO:0007669"/>
    <property type="project" value="InterPro"/>
</dbReference>
<dbReference type="WBParaSite" id="ALUE_0000854701-mRNA-1">
    <property type="protein sequence ID" value="ALUE_0000854701-mRNA-1"/>
    <property type="gene ID" value="ALUE_0000854701"/>
</dbReference>
<sequence length="156" mass="18203">MADIVANCELRNSAGKTVKGSEVLATKITGLYFSAHWCIWCRRFTPILKNFYEQLLDNEEFEIIFVSADKSEKALMNYYRDAHGKWLYLPYGCDEINTLWNRYNIRTMPTLIILRPGGDVITRDAVAHVKRRTPQETLQQWKNGEIDEKKSKCSFM</sequence>
<evidence type="ECO:0000313" key="2">
    <source>
        <dbReference type="Proteomes" id="UP000036681"/>
    </source>
</evidence>
<dbReference type="InterPro" id="IPR029519">
    <property type="entry name" value="RdCVF2"/>
</dbReference>
<dbReference type="SUPFAM" id="SSF52833">
    <property type="entry name" value="Thioredoxin-like"/>
    <property type="match status" value="1"/>
</dbReference>
<dbReference type="PROSITE" id="PS51352">
    <property type="entry name" value="THIOREDOXIN_2"/>
    <property type="match status" value="1"/>
</dbReference>
<dbReference type="InterPro" id="IPR036249">
    <property type="entry name" value="Thioredoxin-like_sf"/>
</dbReference>
<dbReference type="PANTHER" id="PTHR46762:SF1">
    <property type="entry name" value="NUCLEOREDOXIN-LIKE PROTEIN 2"/>
    <property type="match status" value="1"/>
</dbReference>
<dbReference type="AlphaFoldDB" id="A0A9J2PF57"/>